<name>A0A0N1F2G6_9HYPH</name>
<keyword evidence="2" id="KW-0732">Signal</keyword>
<comment type="caution">
    <text evidence="3">The sequence shown here is derived from an EMBL/GenBank/DDBJ whole genome shotgun (WGS) entry which is preliminary data.</text>
</comment>
<protein>
    <recommendedName>
        <fullName evidence="5">CopL family metal-binding regulatory protein</fullName>
    </recommendedName>
</protein>
<gene>
    <name evidence="3" type="ORF">AE618_19180</name>
</gene>
<feature type="region of interest" description="Disordered" evidence="1">
    <location>
        <begin position="59"/>
        <end position="79"/>
    </location>
</feature>
<dbReference type="EMBL" id="LGSZ01000050">
    <property type="protein sequence ID" value="KPH79400.1"/>
    <property type="molecule type" value="Genomic_DNA"/>
</dbReference>
<dbReference type="Proteomes" id="UP000037822">
    <property type="component" value="Unassembled WGS sequence"/>
</dbReference>
<evidence type="ECO:0000256" key="2">
    <source>
        <dbReference type="SAM" id="SignalP"/>
    </source>
</evidence>
<proteinExistence type="predicted"/>
<feature type="chain" id="PRO_5005870835" description="CopL family metal-binding regulatory protein" evidence="2">
    <location>
        <begin position="21"/>
        <end position="135"/>
    </location>
</feature>
<keyword evidence="4" id="KW-1185">Reference proteome</keyword>
<sequence>MKATVLVVLLLLGWAMPVQAHSGHAKPNVVAPAAKAASLDARLTIASAFPAAEAADFCKPSAPRTSDPTGDCPKTGGADRSCCGTMCAAAVIEQAIAPLPLRVSHRIRLGLPLERTSPVRAPSLDARPPRTIAIA</sequence>
<dbReference type="RefSeq" id="WP_054210669.1">
    <property type="nucleotide sequence ID" value="NZ_LGSZ01000050.1"/>
</dbReference>
<dbReference type="OrthoDB" id="8164104at2"/>
<reference evidence="3 4" key="1">
    <citation type="submission" date="2015-07" db="EMBL/GenBank/DDBJ databases">
        <title>Whole genome sequencing of Bosea vaviloviae isolated from cave pool.</title>
        <authorList>
            <person name="Tan N.E.H."/>
            <person name="Lee Y.P."/>
            <person name="Gan H.M."/>
            <person name="Barton H."/>
            <person name="Savka M.A."/>
        </authorList>
    </citation>
    <scope>NUCLEOTIDE SEQUENCE [LARGE SCALE GENOMIC DNA]</scope>
    <source>
        <strain evidence="3 4">SD260</strain>
    </source>
</reference>
<organism evidence="3 4">
    <name type="scientific">Bosea vaviloviae</name>
    <dbReference type="NCBI Taxonomy" id="1526658"/>
    <lineage>
        <taxon>Bacteria</taxon>
        <taxon>Pseudomonadati</taxon>
        <taxon>Pseudomonadota</taxon>
        <taxon>Alphaproteobacteria</taxon>
        <taxon>Hyphomicrobiales</taxon>
        <taxon>Boseaceae</taxon>
        <taxon>Bosea</taxon>
    </lineage>
</organism>
<evidence type="ECO:0000313" key="4">
    <source>
        <dbReference type="Proteomes" id="UP000037822"/>
    </source>
</evidence>
<dbReference type="AlphaFoldDB" id="A0A0N1F2G6"/>
<evidence type="ECO:0008006" key="5">
    <source>
        <dbReference type="Google" id="ProtNLM"/>
    </source>
</evidence>
<evidence type="ECO:0000256" key="1">
    <source>
        <dbReference type="SAM" id="MobiDB-lite"/>
    </source>
</evidence>
<dbReference type="PATRIC" id="fig|1526658.3.peg.1462"/>
<evidence type="ECO:0000313" key="3">
    <source>
        <dbReference type="EMBL" id="KPH79400.1"/>
    </source>
</evidence>
<accession>A0A0N1F2G6</accession>
<feature type="signal peptide" evidence="2">
    <location>
        <begin position="1"/>
        <end position="20"/>
    </location>
</feature>